<keyword evidence="6 21" id="KW-0132">Cell division</keyword>
<evidence type="ECO:0000256" key="12">
    <source>
        <dbReference type="ARBA" id="ARBA00023242"/>
    </source>
</evidence>
<gene>
    <name evidence="21 22" type="primary">CDC6</name>
</gene>
<dbReference type="SMART" id="SM00382">
    <property type="entry name" value="AAA"/>
    <property type="match status" value="1"/>
</dbReference>
<evidence type="ECO:0000313" key="22">
    <source>
        <dbReference type="RefSeq" id="XP_033774775.1"/>
    </source>
</evidence>
<evidence type="ECO:0000256" key="16">
    <source>
        <dbReference type="PIRNR" id="PIRNR001767"/>
    </source>
</evidence>
<accession>A0A6P8P190</accession>
<feature type="domain" description="AAA+ ATPase" evidence="18">
    <location>
        <begin position="191"/>
        <end position="331"/>
    </location>
</feature>
<dbReference type="GO" id="GO:0033314">
    <property type="term" value="P:mitotic DNA replication checkpoint signaling"/>
    <property type="evidence" value="ECO:0007669"/>
    <property type="project" value="TreeGrafter"/>
</dbReference>
<dbReference type="FunFam" id="3.40.50.300:FF:000547">
    <property type="entry name" value="Cell division control protein"/>
    <property type="match status" value="1"/>
</dbReference>
<dbReference type="GO" id="GO:0003688">
    <property type="term" value="F:DNA replication origin binding"/>
    <property type="evidence" value="ECO:0007669"/>
    <property type="project" value="TreeGrafter"/>
</dbReference>
<evidence type="ECO:0000256" key="10">
    <source>
        <dbReference type="ARBA" id="ARBA00022840"/>
    </source>
</evidence>
<keyword evidence="10" id="KW-0067">ATP-binding</keyword>
<name>A0A6P8P190_GEOSA</name>
<dbReference type="Pfam" id="PF09079">
    <property type="entry name" value="WHD_Cdc6"/>
    <property type="match status" value="1"/>
</dbReference>
<dbReference type="RefSeq" id="XP_033774774.1">
    <property type="nucleotide sequence ID" value="XM_033918883.1"/>
</dbReference>
<evidence type="ECO:0000256" key="6">
    <source>
        <dbReference type="ARBA" id="ARBA00022618"/>
    </source>
</evidence>
<evidence type="ECO:0000256" key="9">
    <source>
        <dbReference type="ARBA" id="ARBA00022776"/>
    </source>
</evidence>
<keyword evidence="8" id="KW-0547">Nucleotide-binding</keyword>
<dbReference type="Gene3D" id="1.10.8.60">
    <property type="match status" value="1"/>
</dbReference>
<dbReference type="InterPro" id="IPR054425">
    <property type="entry name" value="Cdc6_ORC1-like_ATPase_lid"/>
</dbReference>
<dbReference type="GO" id="GO:0005524">
    <property type="term" value="F:ATP binding"/>
    <property type="evidence" value="ECO:0007669"/>
    <property type="project" value="UniProtKB-KW"/>
</dbReference>
<evidence type="ECO:0000259" key="19">
    <source>
        <dbReference type="SMART" id="SM01074"/>
    </source>
</evidence>
<dbReference type="InterPro" id="IPR015163">
    <property type="entry name" value="Cdc6_C"/>
</dbReference>
<dbReference type="FunFam" id="1.10.10.10:FF:000265">
    <property type="entry name" value="Cell division control protein"/>
    <property type="match status" value="1"/>
</dbReference>
<dbReference type="InterPro" id="IPR003593">
    <property type="entry name" value="AAA+_ATPase"/>
</dbReference>
<evidence type="ECO:0000259" key="18">
    <source>
        <dbReference type="SMART" id="SM00382"/>
    </source>
</evidence>
<dbReference type="KEGG" id="gsh:117347669"/>
<comment type="subcellular location">
    <subcellularLocation>
        <location evidence="2">Cytoplasm</location>
    </subcellularLocation>
    <subcellularLocation>
        <location evidence="1 16">Nucleus</location>
    </subcellularLocation>
</comment>
<dbReference type="CTD" id="990"/>
<dbReference type="Proteomes" id="UP000515159">
    <property type="component" value="Chromosome 13"/>
</dbReference>
<keyword evidence="7" id="KW-0235">DNA replication</keyword>
<comment type="function">
    <text evidence="14 16">Involved in the initiation of DNA replication. Also participates in checkpoint controls that ensure DNA replication is completed before mitosis is initiated.</text>
</comment>
<feature type="domain" description="Cdc6 C-terminal" evidence="19">
    <location>
        <begin position="464"/>
        <end position="544"/>
    </location>
</feature>
<dbReference type="InterPro" id="IPR016314">
    <property type="entry name" value="Cdc6/18"/>
</dbReference>
<evidence type="ECO:0000256" key="8">
    <source>
        <dbReference type="ARBA" id="ARBA00022741"/>
    </source>
</evidence>
<keyword evidence="20" id="KW-1185">Reference proteome</keyword>
<keyword evidence="12 16" id="KW-0539">Nucleus</keyword>
<dbReference type="GO" id="GO:0051301">
    <property type="term" value="P:cell division"/>
    <property type="evidence" value="ECO:0007669"/>
    <property type="project" value="UniProtKB-UniRule"/>
</dbReference>
<dbReference type="GO" id="GO:0006270">
    <property type="term" value="P:DNA replication initiation"/>
    <property type="evidence" value="ECO:0007669"/>
    <property type="project" value="UniProtKB-UniRule"/>
</dbReference>
<dbReference type="SUPFAM" id="SSF46785">
    <property type="entry name" value="Winged helix' DNA-binding domain"/>
    <property type="match status" value="1"/>
</dbReference>
<keyword evidence="4" id="KW-0963">Cytoplasm</keyword>
<reference evidence="21 22" key="1">
    <citation type="submission" date="2025-04" db="UniProtKB">
        <authorList>
            <consortium name="RefSeq"/>
        </authorList>
    </citation>
    <scope>IDENTIFICATION</scope>
</reference>
<sequence>MPSTRSQCQSSIEFPKRKSAKAVCRAQRWKEVALNIKLRETLSSPCVKQLPLSPRKRLEDDMCNIPKSLHCSPPKHKKENRMPFSPDSHLGRRLIFDENLMGQEFASPTRKEKEDKVPFLLQKEQETPSSCEQSFHKRVKIVCTKLFKPEGTCYQQVKQALNTAVPDQLFVREKETDAIRRFLRQHVCGEKSGSLYISGAPGTGKTFCLSKIVEDLKDELRECRIIFINCMSLRSSQGIFPCIAEGMAETGKTVEGKDIVRKLEKQVTTEGPMVLLVLDEMDQLDNKGHDVLYKVFEWPSLMNSRLVLIGIANALDLTDRILPRLHARPKCKPQLLNFSPYTKDEIATILQGRLKQVSGNQVLENAAIQFCARKVSAMSGDARKALDVCRRAIEIVESDVRNQAILRPLSECKSPSKTTSTHLVPKKVGLPHISQVISSVYGDRMTLDSGGSEQSFPLQQKLLVCTLLLLIRQSKIKEVSLGKLHEVYGKVCRKQQIAAVDQSECLSLSNLLESRGILALKKAKEARLTKISLKIDEKDVEHSLKDKTLIGNILAGGLP</sequence>
<dbReference type="SMART" id="SM01074">
    <property type="entry name" value="Cdc6_C"/>
    <property type="match status" value="1"/>
</dbReference>
<dbReference type="InterPro" id="IPR036388">
    <property type="entry name" value="WH-like_DNA-bd_sf"/>
</dbReference>
<evidence type="ECO:0000256" key="7">
    <source>
        <dbReference type="ARBA" id="ARBA00022705"/>
    </source>
</evidence>
<keyword evidence="11" id="KW-0832">Ubl conjugation</keyword>
<evidence type="ECO:0000256" key="15">
    <source>
        <dbReference type="ARBA" id="ARBA00062730"/>
    </source>
</evidence>
<comment type="similarity">
    <text evidence="3 16">Belongs to the CDC6/cdc18 family.</text>
</comment>
<feature type="region of interest" description="Disordered" evidence="17">
    <location>
        <begin position="69"/>
        <end position="88"/>
    </location>
</feature>
<dbReference type="Pfam" id="PF13401">
    <property type="entry name" value="AAA_22"/>
    <property type="match status" value="1"/>
</dbReference>
<dbReference type="FunFam" id="1.10.8.60:FF:000058">
    <property type="entry name" value="Cell division control protein"/>
    <property type="match status" value="1"/>
</dbReference>
<keyword evidence="5" id="KW-0597">Phosphoprotein</keyword>
<dbReference type="Pfam" id="PF22606">
    <property type="entry name" value="Cdc6-ORC-like_ATPase_lid"/>
    <property type="match status" value="1"/>
</dbReference>
<dbReference type="GO" id="GO:0005819">
    <property type="term" value="C:spindle"/>
    <property type="evidence" value="ECO:0007669"/>
    <property type="project" value="UniProtKB-ARBA"/>
</dbReference>
<evidence type="ECO:0000313" key="21">
    <source>
        <dbReference type="RefSeq" id="XP_033774774.1"/>
    </source>
</evidence>
<evidence type="ECO:0000256" key="11">
    <source>
        <dbReference type="ARBA" id="ARBA00022843"/>
    </source>
</evidence>
<organism evidence="20 22">
    <name type="scientific">Geotrypetes seraphini</name>
    <name type="common">Gaboon caecilian</name>
    <name type="synonym">Caecilia seraphini</name>
    <dbReference type="NCBI Taxonomy" id="260995"/>
    <lineage>
        <taxon>Eukaryota</taxon>
        <taxon>Metazoa</taxon>
        <taxon>Chordata</taxon>
        <taxon>Craniata</taxon>
        <taxon>Vertebrata</taxon>
        <taxon>Euteleostomi</taxon>
        <taxon>Amphibia</taxon>
        <taxon>Gymnophiona</taxon>
        <taxon>Geotrypetes</taxon>
    </lineage>
</organism>
<dbReference type="RefSeq" id="XP_033774775.1">
    <property type="nucleotide sequence ID" value="XM_033918884.1"/>
</dbReference>
<evidence type="ECO:0000256" key="5">
    <source>
        <dbReference type="ARBA" id="ARBA00022553"/>
    </source>
</evidence>
<dbReference type="InterPro" id="IPR049945">
    <property type="entry name" value="AAA_22"/>
</dbReference>
<dbReference type="InterPro" id="IPR050311">
    <property type="entry name" value="ORC1/CDC6"/>
</dbReference>
<dbReference type="GO" id="GO:0005737">
    <property type="term" value="C:cytoplasm"/>
    <property type="evidence" value="ECO:0007669"/>
    <property type="project" value="UniProtKB-SubCell"/>
</dbReference>
<evidence type="ECO:0000256" key="3">
    <source>
        <dbReference type="ARBA" id="ARBA00006184"/>
    </source>
</evidence>
<dbReference type="OrthoDB" id="1926878at2759"/>
<dbReference type="Gene3D" id="3.40.50.300">
    <property type="entry name" value="P-loop containing nucleotide triphosphate hydrolases"/>
    <property type="match status" value="1"/>
</dbReference>
<dbReference type="GO" id="GO:0016887">
    <property type="term" value="F:ATP hydrolysis activity"/>
    <property type="evidence" value="ECO:0007669"/>
    <property type="project" value="InterPro"/>
</dbReference>
<dbReference type="Gene3D" id="1.10.10.10">
    <property type="entry name" value="Winged helix-like DNA-binding domain superfamily/Winged helix DNA-binding domain"/>
    <property type="match status" value="1"/>
</dbReference>
<evidence type="ECO:0000256" key="17">
    <source>
        <dbReference type="SAM" id="MobiDB-lite"/>
    </source>
</evidence>
<dbReference type="PANTHER" id="PTHR10763:SF26">
    <property type="entry name" value="CELL DIVISION CONTROL PROTEIN 6 HOMOLOG"/>
    <property type="match status" value="1"/>
</dbReference>
<protein>
    <recommendedName>
        <fullName evidence="16">Cell division control protein</fullName>
    </recommendedName>
</protein>
<dbReference type="PIRSF" id="PIRSF001767">
    <property type="entry name" value="Cdc6"/>
    <property type="match status" value="1"/>
</dbReference>
<dbReference type="AlphaFoldDB" id="A0A6P8P190"/>
<comment type="subunit">
    <text evidence="15">Interacts with PCNA, ORC1, cyclin-CDK. Interacts with HUWE1. Interacts with ANKRD17. Interacts with GRWD1; origin binding of GRWD1 is dependent on CDC6. Interacts with CDT1; are mutually dependent on one another for loading MCM complexes onto chromatin. Interacts with TTC4. Interacts (via Cy motif) with CCNF; the interaction takes place during G2 and M phase. Interacts with CDH1.</text>
</comment>
<evidence type="ECO:0000256" key="1">
    <source>
        <dbReference type="ARBA" id="ARBA00004123"/>
    </source>
</evidence>
<evidence type="ECO:0000256" key="14">
    <source>
        <dbReference type="ARBA" id="ARBA00056036"/>
    </source>
</evidence>
<dbReference type="InterPro" id="IPR036390">
    <property type="entry name" value="WH_DNA-bd_sf"/>
</dbReference>
<keyword evidence="9" id="KW-0498">Mitosis</keyword>
<evidence type="ECO:0000256" key="13">
    <source>
        <dbReference type="ARBA" id="ARBA00023306"/>
    </source>
</evidence>
<evidence type="ECO:0000256" key="2">
    <source>
        <dbReference type="ARBA" id="ARBA00004496"/>
    </source>
</evidence>
<evidence type="ECO:0000256" key="4">
    <source>
        <dbReference type="ARBA" id="ARBA00022490"/>
    </source>
</evidence>
<dbReference type="GO" id="GO:0005634">
    <property type="term" value="C:nucleus"/>
    <property type="evidence" value="ECO:0007669"/>
    <property type="project" value="UniProtKB-SubCell"/>
</dbReference>
<dbReference type="InterPro" id="IPR027417">
    <property type="entry name" value="P-loop_NTPase"/>
</dbReference>
<proteinExistence type="inferred from homology"/>
<dbReference type="SUPFAM" id="SSF52540">
    <property type="entry name" value="P-loop containing nucleoside triphosphate hydrolases"/>
    <property type="match status" value="1"/>
</dbReference>
<dbReference type="CDD" id="cd00009">
    <property type="entry name" value="AAA"/>
    <property type="match status" value="1"/>
</dbReference>
<dbReference type="CDD" id="cd08768">
    <property type="entry name" value="Cdc6_C"/>
    <property type="match status" value="1"/>
</dbReference>
<keyword evidence="13" id="KW-0131">Cell cycle</keyword>
<evidence type="ECO:0000313" key="20">
    <source>
        <dbReference type="Proteomes" id="UP000515159"/>
    </source>
</evidence>
<dbReference type="GeneID" id="117347669"/>
<dbReference type="PANTHER" id="PTHR10763">
    <property type="entry name" value="CELL DIVISION CONTROL PROTEIN 6-RELATED"/>
    <property type="match status" value="1"/>
</dbReference>